<dbReference type="InterPro" id="IPR017853">
    <property type="entry name" value="GH"/>
</dbReference>
<keyword evidence="2" id="KW-0378">Hydrolase</keyword>
<evidence type="ECO:0000259" key="1">
    <source>
        <dbReference type="Pfam" id="PF13200"/>
    </source>
</evidence>
<feature type="domain" description="DUF4015" evidence="1">
    <location>
        <begin position="55"/>
        <end position="370"/>
    </location>
</feature>
<dbReference type="SUPFAM" id="SSF51445">
    <property type="entry name" value="(Trans)glycosidases"/>
    <property type="match status" value="1"/>
</dbReference>
<accession>A0ABS1TNX8</accession>
<gene>
    <name evidence="2" type="ORF">JK635_12235</name>
</gene>
<dbReference type="InterPro" id="IPR025275">
    <property type="entry name" value="DUF4015"/>
</dbReference>
<organism evidence="2 3">
    <name type="scientific">Neobacillus paridis</name>
    <dbReference type="NCBI Taxonomy" id="2803862"/>
    <lineage>
        <taxon>Bacteria</taxon>
        <taxon>Bacillati</taxon>
        <taxon>Bacillota</taxon>
        <taxon>Bacilli</taxon>
        <taxon>Bacillales</taxon>
        <taxon>Bacillaceae</taxon>
        <taxon>Neobacillus</taxon>
    </lineage>
</organism>
<keyword evidence="3" id="KW-1185">Reference proteome</keyword>
<comment type="caution">
    <text evidence="2">The sequence shown here is derived from an EMBL/GenBank/DDBJ whole genome shotgun (WGS) entry which is preliminary data.</text>
</comment>
<proteinExistence type="predicted"/>
<dbReference type="Proteomes" id="UP000623967">
    <property type="component" value="Unassembled WGS sequence"/>
</dbReference>
<evidence type="ECO:0000313" key="2">
    <source>
        <dbReference type="EMBL" id="MBL4952982.1"/>
    </source>
</evidence>
<evidence type="ECO:0000313" key="3">
    <source>
        <dbReference type="Proteomes" id="UP000623967"/>
    </source>
</evidence>
<dbReference type="GO" id="GO:0016787">
    <property type="term" value="F:hydrolase activity"/>
    <property type="evidence" value="ECO:0007669"/>
    <property type="project" value="UniProtKB-KW"/>
</dbReference>
<dbReference type="Pfam" id="PF13200">
    <property type="entry name" value="DUF4015"/>
    <property type="match status" value="1"/>
</dbReference>
<reference evidence="2 3" key="1">
    <citation type="submission" date="2021-01" db="EMBL/GenBank/DDBJ databases">
        <title>Genome public.</title>
        <authorList>
            <person name="Liu C."/>
            <person name="Sun Q."/>
        </authorList>
    </citation>
    <scope>NUCLEOTIDE SEQUENCE [LARGE SCALE GENOMIC DNA]</scope>
    <source>
        <strain evidence="2 3">YIM B02564</strain>
    </source>
</reference>
<dbReference type="EMBL" id="JAESWB010000168">
    <property type="protein sequence ID" value="MBL4952982.1"/>
    <property type="molecule type" value="Genomic_DNA"/>
</dbReference>
<protein>
    <submittedName>
        <fullName evidence="2">Glycoside hydrolase</fullName>
    </submittedName>
</protein>
<dbReference type="Gene3D" id="3.20.20.80">
    <property type="entry name" value="Glycosidases"/>
    <property type="match status" value="1"/>
</dbReference>
<name>A0ABS1TNX8_9BACI</name>
<sequence>MADRMFFRQLYTLRKMVKEGVNMRKVIFLLMFLFVFSVNQPFFAGSHESKLQIRGIYVQAANTQGQKFNQLLHLVKQSDLNAMVIDIKNDHGTLTFQPDKSSPYYRISRPYIKNPTKLIETLNQHNIYPIARVVVFKDNVLAKSHPEWSFKTANGTIWRNGRGDAFTNPFVKQVWDYNIGIAKEAAKIGFKEIQFDYVRFPEKFETFEASLTYSRQSKDQSRVSAVSKFVKTAHEKLKPYGVKMSVDVFGNATVIPEAPGIGQNFSQIAQHVDVISAMIYPSHWGSIFGMKKPDLEPYRLVSEYAKVEKARLTKLADPPISRPWLQDFTATWLGKGNYKVYGKNEIEEQIRALHSQGIHEFLLWNAKNNYTPNVQYVK</sequence>